<feature type="non-terminal residue" evidence="1">
    <location>
        <position position="88"/>
    </location>
</feature>
<dbReference type="Proteomes" id="UP000054560">
    <property type="component" value="Unassembled WGS sequence"/>
</dbReference>
<gene>
    <name evidence="1" type="ORF">SARC_07969</name>
</gene>
<dbReference type="EMBL" id="KQ242268">
    <property type="protein sequence ID" value="KNC79649.1"/>
    <property type="molecule type" value="Genomic_DNA"/>
</dbReference>
<evidence type="ECO:0000313" key="1">
    <source>
        <dbReference type="EMBL" id="KNC79649.1"/>
    </source>
</evidence>
<proteinExistence type="predicted"/>
<dbReference type="GeneID" id="25908473"/>
<organism evidence="1 2">
    <name type="scientific">Sphaeroforma arctica JP610</name>
    <dbReference type="NCBI Taxonomy" id="667725"/>
    <lineage>
        <taxon>Eukaryota</taxon>
        <taxon>Ichthyosporea</taxon>
        <taxon>Ichthyophonida</taxon>
        <taxon>Sphaeroforma</taxon>
    </lineage>
</organism>
<dbReference type="RefSeq" id="XP_014153551.1">
    <property type="nucleotide sequence ID" value="XM_014298076.1"/>
</dbReference>
<protein>
    <submittedName>
        <fullName evidence="1">Uncharacterized protein</fullName>
    </submittedName>
</protein>
<sequence length="88" mass="9708">MRLFCTTKAVVEIEEPIRLLAVLDNERDEVMLKRAAPELLNNEIPPLVASRNSSALPLATLPAAYNRITIKSVSELNYGLTTLVNSNT</sequence>
<keyword evidence="2" id="KW-1185">Reference proteome</keyword>
<accession>A0A0L0FSH1</accession>
<reference evidence="1 2" key="1">
    <citation type="submission" date="2011-02" db="EMBL/GenBank/DDBJ databases">
        <title>The Genome Sequence of Sphaeroforma arctica JP610.</title>
        <authorList>
            <consortium name="The Broad Institute Genome Sequencing Platform"/>
            <person name="Russ C."/>
            <person name="Cuomo C."/>
            <person name="Young S.K."/>
            <person name="Zeng Q."/>
            <person name="Gargeya S."/>
            <person name="Alvarado L."/>
            <person name="Berlin A."/>
            <person name="Chapman S.B."/>
            <person name="Chen Z."/>
            <person name="Freedman E."/>
            <person name="Gellesch M."/>
            <person name="Goldberg J."/>
            <person name="Griggs A."/>
            <person name="Gujja S."/>
            <person name="Heilman E."/>
            <person name="Heiman D."/>
            <person name="Howarth C."/>
            <person name="Mehta T."/>
            <person name="Neiman D."/>
            <person name="Pearson M."/>
            <person name="Roberts A."/>
            <person name="Saif S."/>
            <person name="Shea T."/>
            <person name="Shenoy N."/>
            <person name="Sisk P."/>
            <person name="Stolte C."/>
            <person name="Sykes S."/>
            <person name="White J."/>
            <person name="Yandava C."/>
            <person name="Burger G."/>
            <person name="Gray M.W."/>
            <person name="Holland P.W.H."/>
            <person name="King N."/>
            <person name="Lang F.B.F."/>
            <person name="Roger A.J."/>
            <person name="Ruiz-Trillo I."/>
            <person name="Haas B."/>
            <person name="Nusbaum C."/>
            <person name="Birren B."/>
        </authorList>
    </citation>
    <scope>NUCLEOTIDE SEQUENCE [LARGE SCALE GENOMIC DNA]</scope>
    <source>
        <strain evidence="1 2">JP610</strain>
    </source>
</reference>
<evidence type="ECO:0000313" key="2">
    <source>
        <dbReference type="Proteomes" id="UP000054560"/>
    </source>
</evidence>
<name>A0A0L0FSH1_9EUKA</name>
<dbReference type="AlphaFoldDB" id="A0A0L0FSH1"/>